<dbReference type="AlphaFoldDB" id="A0A438GAE1"/>
<dbReference type="InterPro" id="IPR043502">
    <property type="entry name" value="DNA/RNA_pol_sf"/>
</dbReference>
<dbReference type="Gene3D" id="1.10.150.810">
    <property type="match status" value="1"/>
</dbReference>
<dbReference type="FunFam" id="3.40.1170.60:FF:000002">
    <property type="entry name" value="Polymerase (DNA directed) kappa"/>
    <property type="match status" value="1"/>
</dbReference>
<dbReference type="Pfam" id="PF00817">
    <property type="entry name" value="IMS"/>
    <property type="match status" value="1"/>
</dbReference>
<evidence type="ECO:0000313" key="4">
    <source>
        <dbReference type="Proteomes" id="UP000288805"/>
    </source>
</evidence>
<name>A0A438GAE1_VITVI</name>
<dbReference type="InterPro" id="IPR050116">
    <property type="entry name" value="DNA_polymerase-Y"/>
</dbReference>
<dbReference type="Proteomes" id="UP000288805">
    <property type="component" value="Unassembled WGS sequence"/>
</dbReference>
<dbReference type="InterPro" id="IPR001126">
    <property type="entry name" value="UmuC"/>
</dbReference>
<dbReference type="GO" id="GO:0006281">
    <property type="term" value="P:DNA repair"/>
    <property type="evidence" value="ECO:0007669"/>
    <property type="project" value="InterPro"/>
</dbReference>
<sequence>MEKAEAEPSASADSARPWQSYTTVYTNAKAGMDGVDKEKVQRTVYEMSKGSKYFENEERKEAFIRQKIDNMRARCAKLSASDISHYQMVCFWGFDKASILALHRLCYSQVADKRILELEATRDLSRIWLHVDMDAFYAAVETLDNPSLRGRPMAVGGMSMISTANYEARKFGVRAAMPGFIARKLCPELIFVPTDFKKYTYYSDLTRKVFQKYDPNFMAASLDEAYLDITEVCNERDLTSGEIAEELRTSVHEVTGLTCSAGVAPNRLLAKVV</sequence>
<dbReference type="FunFam" id="1.10.150.810:FF:000003">
    <property type="entry name" value="DNA polymerase kappa subunit"/>
    <property type="match status" value="1"/>
</dbReference>
<dbReference type="InterPro" id="IPR043128">
    <property type="entry name" value="Rev_trsase/Diguanyl_cyclase"/>
</dbReference>
<feature type="domain" description="UmuC" evidence="2">
    <location>
        <begin position="128"/>
        <end position="273"/>
    </location>
</feature>
<evidence type="ECO:0000313" key="3">
    <source>
        <dbReference type="EMBL" id="RVW69169.1"/>
    </source>
</evidence>
<dbReference type="EMBL" id="QGNW01000505">
    <property type="protein sequence ID" value="RVW69169.1"/>
    <property type="molecule type" value="Genomic_DNA"/>
</dbReference>
<protein>
    <recommendedName>
        <fullName evidence="1">DNA polymerase kappa</fullName>
    </recommendedName>
</protein>
<reference evidence="3 4" key="1">
    <citation type="journal article" date="2018" name="PLoS Genet.">
        <title>Population sequencing reveals clonal diversity and ancestral inbreeding in the grapevine cultivar Chardonnay.</title>
        <authorList>
            <person name="Roach M.J."/>
            <person name="Johnson D.L."/>
            <person name="Bohlmann J."/>
            <person name="van Vuuren H.J."/>
            <person name="Jones S.J."/>
            <person name="Pretorius I.S."/>
            <person name="Schmidt S.A."/>
            <person name="Borneman A.R."/>
        </authorList>
    </citation>
    <scope>NUCLEOTIDE SEQUENCE [LARGE SCALE GENOMIC DNA]</scope>
    <source>
        <strain evidence="4">cv. Chardonnay</strain>
        <tissue evidence="3">Leaf</tissue>
    </source>
</reference>
<proteinExistence type="predicted"/>
<accession>A0A438GAE1</accession>
<dbReference type="Gene3D" id="3.30.70.270">
    <property type="match status" value="1"/>
</dbReference>
<evidence type="ECO:0000256" key="1">
    <source>
        <dbReference type="ARBA" id="ARBA00016178"/>
    </source>
</evidence>
<dbReference type="PANTHER" id="PTHR11076:SF33">
    <property type="entry name" value="DNA POLYMERASE KAPPA"/>
    <property type="match status" value="1"/>
</dbReference>
<dbReference type="GO" id="GO:0003887">
    <property type="term" value="F:DNA-directed DNA polymerase activity"/>
    <property type="evidence" value="ECO:0007669"/>
    <property type="project" value="InterPro"/>
</dbReference>
<evidence type="ECO:0000259" key="2">
    <source>
        <dbReference type="PROSITE" id="PS50173"/>
    </source>
</evidence>
<dbReference type="SUPFAM" id="SSF56672">
    <property type="entry name" value="DNA/RNA polymerases"/>
    <property type="match status" value="1"/>
</dbReference>
<organism evidence="3 4">
    <name type="scientific">Vitis vinifera</name>
    <name type="common">Grape</name>
    <dbReference type="NCBI Taxonomy" id="29760"/>
    <lineage>
        <taxon>Eukaryota</taxon>
        <taxon>Viridiplantae</taxon>
        <taxon>Streptophyta</taxon>
        <taxon>Embryophyta</taxon>
        <taxon>Tracheophyta</taxon>
        <taxon>Spermatophyta</taxon>
        <taxon>Magnoliopsida</taxon>
        <taxon>eudicotyledons</taxon>
        <taxon>Gunneridae</taxon>
        <taxon>Pentapetalae</taxon>
        <taxon>rosids</taxon>
        <taxon>Vitales</taxon>
        <taxon>Vitaceae</taxon>
        <taxon>Viteae</taxon>
        <taxon>Vitis</taxon>
    </lineage>
</organism>
<dbReference type="InterPro" id="IPR022880">
    <property type="entry name" value="DNApol_IV"/>
</dbReference>
<dbReference type="Gene3D" id="3.40.1170.60">
    <property type="match status" value="1"/>
</dbReference>
<dbReference type="CDD" id="cd03586">
    <property type="entry name" value="PolY_Pol_IV_kappa"/>
    <property type="match status" value="1"/>
</dbReference>
<dbReference type="PANTHER" id="PTHR11076">
    <property type="entry name" value="DNA REPAIR POLYMERASE UMUC / TRANSFERASE FAMILY MEMBER"/>
    <property type="match status" value="1"/>
</dbReference>
<dbReference type="PROSITE" id="PS50173">
    <property type="entry name" value="UMUC"/>
    <property type="match status" value="1"/>
</dbReference>
<gene>
    <name evidence="3" type="primary">POLK_1</name>
    <name evidence="3" type="ORF">CK203_059582</name>
</gene>
<comment type="caution">
    <text evidence="3">The sequence shown here is derived from an EMBL/GenBank/DDBJ whole genome shotgun (WGS) entry which is preliminary data.</text>
</comment>